<feature type="transmembrane region" description="Helical" evidence="2">
    <location>
        <begin position="91"/>
        <end position="114"/>
    </location>
</feature>
<name>A0A7Z7IBX2_9BURK</name>
<organism evidence="3 4">
    <name type="scientific">Caballeronia arationis</name>
    <dbReference type="NCBI Taxonomy" id="1777142"/>
    <lineage>
        <taxon>Bacteria</taxon>
        <taxon>Pseudomonadati</taxon>
        <taxon>Pseudomonadota</taxon>
        <taxon>Betaproteobacteria</taxon>
        <taxon>Burkholderiales</taxon>
        <taxon>Burkholderiaceae</taxon>
        <taxon>Caballeronia</taxon>
    </lineage>
</organism>
<proteinExistence type="predicted"/>
<evidence type="ECO:0000256" key="2">
    <source>
        <dbReference type="SAM" id="Phobius"/>
    </source>
</evidence>
<dbReference type="EMBL" id="OCSU01000002">
    <property type="protein sequence ID" value="SOE82461.1"/>
    <property type="molecule type" value="Genomic_DNA"/>
</dbReference>
<accession>A0A7Z7IBX2</accession>
<sequence length="404" mass="41786">MSRSKYSLQLDSVICARCGAASRAEDDTCPHCGADREGAIFSADALRLAEEVPRAGWLVTKVRRSALVTYPSIREHGDITPELEAPKKRTLLGGVLATGGVVVIGFAAGAFILANIDTTIKAPRVTEAQSSGGSIAPDPRDPAVAAARRAPPLTSRGAVVATVPAAPEVPAAASATRSATPTTLANSTRPSGASSARAPSTQVANASPAAPASPKTALASPPLTIAPPAVQRTAPPPPVVAETAPRDAQPARNASAARKAMANRDLATARRYIDEVPETQQDSPELQRVATRLTRLERQRDAALQRAKACASTKSSTCVARNANQALALDARNPQALALARRVSTRTKPASARPAIAAASPAPAPEAHPNPPKRTPEAAPQPDRSFTWFGWGVPTVAKGRGDAH</sequence>
<protein>
    <submittedName>
        <fullName evidence="3">Uncharacterized protein</fullName>
    </submittedName>
</protein>
<dbReference type="RefSeq" id="WP_062635165.1">
    <property type="nucleotide sequence ID" value="NZ_FCOG02000014.1"/>
</dbReference>
<comment type="caution">
    <text evidence="3">The sequence shown here is derived from an EMBL/GenBank/DDBJ whole genome shotgun (WGS) entry which is preliminary data.</text>
</comment>
<feature type="compositionally biased region" description="Low complexity" evidence="1">
    <location>
        <begin position="349"/>
        <end position="361"/>
    </location>
</feature>
<dbReference type="Proteomes" id="UP000219522">
    <property type="component" value="Unassembled WGS sequence"/>
</dbReference>
<evidence type="ECO:0000313" key="4">
    <source>
        <dbReference type="Proteomes" id="UP000219522"/>
    </source>
</evidence>
<keyword evidence="4" id="KW-1185">Reference proteome</keyword>
<keyword evidence="2" id="KW-1133">Transmembrane helix</keyword>
<keyword evidence="2" id="KW-0812">Transmembrane</keyword>
<feature type="region of interest" description="Disordered" evidence="1">
    <location>
        <begin position="345"/>
        <end position="404"/>
    </location>
</feature>
<evidence type="ECO:0000256" key="1">
    <source>
        <dbReference type="SAM" id="MobiDB-lite"/>
    </source>
</evidence>
<reference evidence="3 4" key="1">
    <citation type="submission" date="2017-09" db="EMBL/GenBank/DDBJ databases">
        <authorList>
            <person name="Varghese N."/>
            <person name="Submissions S."/>
        </authorList>
    </citation>
    <scope>NUCLEOTIDE SEQUENCE [LARGE SCALE GENOMIC DNA]</scope>
    <source>
        <strain evidence="3 4">OK806</strain>
    </source>
</reference>
<evidence type="ECO:0000313" key="3">
    <source>
        <dbReference type="EMBL" id="SOE82461.1"/>
    </source>
</evidence>
<feature type="compositionally biased region" description="Low complexity" evidence="1">
    <location>
        <begin position="142"/>
        <end position="233"/>
    </location>
</feature>
<keyword evidence="2" id="KW-0472">Membrane</keyword>
<feature type="compositionally biased region" description="Pro residues" evidence="1">
    <location>
        <begin position="362"/>
        <end position="373"/>
    </location>
</feature>
<feature type="compositionally biased region" description="Low complexity" evidence="1">
    <location>
        <begin position="240"/>
        <end position="263"/>
    </location>
</feature>
<dbReference type="OrthoDB" id="9128660at2"/>
<dbReference type="AlphaFoldDB" id="A0A7Z7IBX2"/>
<gene>
    <name evidence="3" type="ORF">SAMN05446927_5795</name>
</gene>
<feature type="region of interest" description="Disordered" evidence="1">
    <location>
        <begin position="126"/>
        <end position="263"/>
    </location>
</feature>